<evidence type="ECO:0000256" key="3">
    <source>
        <dbReference type="ARBA" id="ARBA00022741"/>
    </source>
</evidence>
<evidence type="ECO:0000256" key="5">
    <source>
        <dbReference type="ARBA" id="ARBA00022840"/>
    </source>
</evidence>
<keyword evidence="3" id="KW-0547">Nucleotide-binding</keyword>
<evidence type="ECO:0000256" key="2">
    <source>
        <dbReference type="ARBA" id="ARBA00022679"/>
    </source>
</evidence>
<evidence type="ECO:0000256" key="4">
    <source>
        <dbReference type="ARBA" id="ARBA00022777"/>
    </source>
</evidence>
<feature type="domain" description="Apple" evidence="6">
    <location>
        <begin position="96"/>
        <end position="130"/>
    </location>
</feature>
<evidence type="ECO:0000256" key="1">
    <source>
        <dbReference type="ARBA" id="ARBA00022527"/>
    </source>
</evidence>
<sequence>MNTHNRTIATLLDSGNFVPREINANGSTKFVLWQSFEDPSSILADACYGYNIEGGCQRWEQPTCRHPGDIFDVRSGYFDHSSVTDGGFVATDNNVSLGAADCKAACWTNCSCVEFTAIFSNGTGCQYYHGTWEPAYVYSADVSVNILTWKKTDQRGLGAMATRSGLELVDPTIRDSCILDQALRCIHVGLLSAEEKAVDRPTISDIINMLTSEYASLPLPRRRAFYSGTKPNEECISTNGSEPYSVNGLSISNLGVR</sequence>
<evidence type="ECO:0000313" key="7">
    <source>
        <dbReference type="EMBL" id="KAK7324302.1"/>
    </source>
</evidence>
<dbReference type="Pfam" id="PF08276">
    <property type="entry name" value="PAN_2"/>
    <property type="match status" value="1"/>
</dbReference>
<organism evidence="7 8">
    <name type="scientific">Canavalia gladiata</name>
    <name type="common">Sword bean</name>
    <name type="synonym">Dolichos gladiatus</name>
    <dbReference type="NCBI Taxonomy" id="3824"/>
    <lineage>
        <taxon>Eukaryota</taxon>
        <taxon>Viridiplantae</taxon>
        <taxon>Streptophyta</taxon>
        <taxon>Embryophyta</taxon>
        <taxon>Tracheophyta</taxon>
        <taxon>Spermatophyta</taxon>
        <taxon>Magnoliopsida</taxon>
        <taxon>eudicotyledons</taxon>
        <taxon>Gunneridae</taxon>
        <taxon>Pentapetalae</taxon>
        <taxon>rosids</taxon>
        <taxon>fabids</taxon>
        <taxon>Fabales</taxon>
        <taxon>Fabaceae</taxon>
        <taxon>Papilionoideae</taxon>
        <taxon>50 kb inversion clade</taxon>
        <taxon>NPAAA clade</taxon>
        <taxon>indigoferoid/millettioid clade</taxon>
        <taxon>Phaseoleae</taxon>
        <taxon>Canavalia</taxon>
    </lineage>
</organism>
<dbReference type="Proteomes" id="UP001367508">
    <property type="component" value="Unassembled WGS sequence"/>
</dbReference>
<gene>
    <name evidence="7" type="ORF">VNO77_27835</name>
</gene>
<proteinExistence type="predicted"/>
<dbReference type="GO" id="GO:0005886">
    <property type="term" value="C:plasma membrane"/>
    <property type="evidence" value="ECO:0007669"/>
    <property type="project" value="TreeGrafter"/>
</dbReference>
<name>A0AAN9Q6V3_CANGL</name>
<dbReference type="GO" id="GO:0004674">
    <property type="term" value="F:protein serine/threonine kinase activity"/>
    <property type="evidence" value="ECO:0007669"/>
    <property type="project" value="UniProtKB-KW"/>
</dbReference>
<dbReference type="PANTHER" id="PTHR27002">
    <property type="entry name" value="RECEPTOR-LIKE SERINE/THREONINE-PROTEIN KINASE SD1-8"/>
    <property type="match status" value="1"/>
</dbReference>
<dbReference type="EMBL" id="JAYMYQ010000006">
    <property type="protein sequence ID" value="KAK7324302.1"/>
    <property type="molecule type" value="Genomic_DNA"/>
</dbReference>
<keyword evidence="1" id="KW-0723">Serine/threonine-protein kinase</keyword>
<evidence type="ECO:0000313" key="8">
    <source>
        <dbReference type="Proteomes" id="UP001367508"/>
    </source>
</evidence>
<dbReference type="PANTHER" id="PTHR27002:SF1087">
    <property type="entry name" value="PROTEIN KINASE DOMAIN-CONTAINING PROTEIN"/>
    <property type="match status" value="1"/>
</dbReference>
<dbReference type="InterPro" id="IPR003609">
    <property type="entry name" value="Pan_app"/>
</dbReference>
<keyword evidence="4" id="KW-0418">Kinase</keyword>
<protein>
    <recommendedName>
        <fullName evidence="6">Apple domain-containing protein</fullName>
    </recommendedName>
</protein>
<evidence type="ECO:0000259" key="6">
    <source>
        <dbReference type="Pfam" id="PF08276"/>
    </source>
</evidence>
<dbReference type="GO" id="GO:0005524">
    <property type="term" value="F:ATP binding"/>
    <property type="evidence" value="ECO:0007669"/>
    <property type="project" value="UniProtKB-KW"/>
</dbReference>
<comment type="caution">
    <text evidence="7">The sequence shown here is derived from an EMBL/GenBank/DDBJ whole genome shotgun (WGS) entry which is preliminary data.</text>
</comment>
<keyword evidence="5" id="KW-0067">ATP-binding</keyword>
<accession>A0AAN9Q6V3</accession>
<dbReference type="AlphaFoldDB" id="A0AAN9Q6V3"/>
<keyword evidence="2" id="KW-0808">Transferase</keyword>
<reference evidence="7 8" key="1">
    <citation type="submission" date="2024-01" db="EMBL/GenBank/DDBJ databases">
        <title>The genomes of 5 underutilized Papilionoideae crops provide insights into root nodulation and disease resistanc.</title>
        <authorList>
            <person name="Jiang F."/>
        </authorList>
    </citation>
    <scope>NUCLEOTIDE SEQUENCE [LARGE SCALE GENOMIC DNA]</scope>
    <source>
        <strain evidence="7">LVBAO_FW01</strain>
        <tissue evidence="7">Leaves</tissue>
    </source>
</reference>
<keyword evidence="8" id="KW-1185">Reference proteome</keyword>